<feature type="non-terminal residue" evidence="1">
    <location>
        <position position="1"/>
    </location>
</feature>
<dbReference type="Proteomes" id="UP001189429">
    <property type="component" value="Unassembled WGS sequence"/>
</dbReference>
<name>A0ABN9S6U2_9DINO</name>
<dbReference type="EMBL" id="CAUYUJ010008895">
    <property type="protein sequence ID" value="CAK0825340.1"/>
    <property type="molecule type" value="Genomic_DNA"/>
</dbReference>
<gene>
    <name evidence="1" type="ORF">PCOR1329_LOCUS25486</name>
</gene>
<evidence type="ECO:0000313" key="1">
    <source>
        <dbReference type="EMBL" id="CAK0825340.1"/>
    </source>
</evidence>
<keyword evidence="2" id="KW-1185">Reference proteome</keyword>
<feature type="non-terminal residue" evidence="1">
    <location>
        <position position="103"/>
    </location>
</feature>
<sequence length="103" mass="10246">VVLFSRPPAEGGPGATGRLLLSCPVAVQHEPDERGAEEPHVALLSRTGGEALDTIPLLGPGASGAGGAQAVADVAEDGRLAACGPVLALPPGQLARWPLAARE</sequence>
<comment type="caution">
    <text evidence="1">The sequence shown here is derived from an EMBL/GenBank/DDBJ whole genome shotgun (WGS) entry which is preliminary data.</text>
</comment>
<organism evidence="1 2">
    <name type="scientific">Prorocentrum cordatum</name>
    <dbReference type="NCBI Taxonomy" id="2364126"/>
    <lineage>
        <taxon>Eukaryota</taxon>
        <taxon>Sar</taxon>
        <taxon>Alveolata</taxon>
        <taxon>Dinophyceae</taxon>
        <taxon>Prorocentrales</taxon>
        <taxon>Prorocentraceae</taxon>
        <taxon>Prorocentrum</taxon>
    </lineage>
</organism>
<proteinExistence type="predicted"/>
<evidence type="ECO:0008006" key="3">
    <source>
        <dbReference type="Google" id="ProtNLM"/>
    </source>
</evidence>
<reference evidence="1" key="1">
    <citation type="submission" date="2023-10" db="EMBL/GenBank/DDBJ databases">
        <authorList>
            <person name="Chen Y."/>
            <person name="Shah S."/>
            <person name="Dougan E. K."/>
            <person name="Thang M."/>
            <person name="Chan C."/>
        </authorList>
    </citation>
    <scope>NUCLEOTIDE SEQUENCE [LARGE SCALE GENOMIC DNA]</scope>
</reference>
<evidence type="ECO:0000313" key="2">
    <source>
        <dbReference type="Proteomes" id="UP001189429"/>
    </source>
</evidence>
<accession>A0ABN9S6U2</accession>
<protein>
    <recommendedName>
        <fullName evidence="3">Anaphase-promoting complex subunit 1</fullName>
    </recommendedName>
</protein>